<name>A0ABW9UJI8_9BACL</name>
<reference evidence="9 10" key="1">
    <citation type="submission" date="2019-12" db="EMBL/GenBank/DDBJ databases">
        <authorList>
            <person name="Huq M.A."/>
        </authorList>
    </citation>
    <scope>NUCLEOTIDE SEQUENCE [LARGE SCALE GENOMIC DNA]</scope>
    <source>
        <strain evidence="9 10">MAH-34</strain>
    </source>
</reference>
<evidence type="ECO:0000256" key="4">
    <source>
        <dbReference type="ARBA" id="ARBA00022475"/>
    </source>
</evidence>
<dbReference type="RefSeq" id="WP_157325805.1">
    <property type="nucleotide sequence ID" value="NZ_WSEM01000034.1"/>
</dbReference>
<dbReference type="SUPFAM" id="SSF52540">
    <property type="entry name" value="P-loop containing nucleoside triphosphate hydrolases"/>
    <property type="match status" value="1"/>
</dbReference>
<dbReference type="Gene3D" id="3.40.50.300">
    <property type="entry name" value="P-loop containing nucleotide triphosphate hydrolases"/>
    <property type="match status" value="1"/>
</dbReference>
<keyword evidence="7" id="KW-0472">Membrane</keyword>
<evidence type="ECO:0000313" key="9">
    <source>
        <dbReference type="EMBL" id="MVQ39156.1"/>
    </source>
</evidence>
<evidence type="ECO:0000259" key="8">
    <source>
        <dbReference type="PROSITE" id="PS50893"/>
    </source>
</evidence>
<organism evidence="9 10">
    <name type="scientific">Paenibacillus anseongense</name>
    <dbReference type="NCBI Taxonomy" id="2682845"/>
    <lineage>
        <taxon>Bacteria</taxon>
        <taxon>Bacillati</taxon>
        <taxon>Bacillota</taxon>
        <taxon>Bacilli</taxon>
        <taxon>Bacillales</taxon>
        <taxon>Paenibacillaceae</taxon>
        <taxon>Paenibacillus</taxon>
    </lineage>
</organism>
<dbReference type="InterPro" id="IPR003593">
    <property type="entry name" value="AAA+_ATPase"/>
</dbReference>
<dbReference type="Pfam" id="PF08352">
    <property type="entry name" value="oligo_HPY"/>
    <property type="match status" value="1"/>
</dbReference>
<feature type="domain" description="ABC transporter" evidence="8">
    <location>
        <begin position="6"/>
        <end position="257"/>
    </location>
</feature>
<keyword evidence="5" id="KW-0547">Nucleotide-binding</keyword>
<dbReference type="InterPro" id="IPR050388">
    <property type="entry name" value="ABC_Ni/Peptide_Import"/>
</dbReference>
<keyword evidence="10" id="KW-1185">Reference proteome</keyword>
<dbReference type="GO" id="GO:0005524">
    <property type="term" value="F:ATP binding"/>
    <property type="evidence" value="ECO:0007669"/>
    <property type="project" value="UniProtKB-KW"/>
</dbReference>
<dbReference type="InterPro" id="IPR013563">
    <property type="entry name" value="Oligopep_ABC_C"/>
</dbReference>
<evidence type="ECO:0000256" key="2">
    <source>
        <dbReference type="ARBA" id="ARBA00005417"/>
    </source>
</evidence>
<dbReference type="CDD" id="cd03257">
    <property type="entry name" value="ABC_NikE_OppD_transporters"/>
    <property type="match status" value="1"/>
</dbReference>
<accession>A0ABW9UJI8</accession>
<dbReference type="EMBL" id="WSEM01000034">
    <property type="protein sequence ID" value="MVQ39156.1"/>
    <property type="molecule type" value="Genomic_DNA"/>
</dbReference>
<evidence type="ECO:0000256" key="1">
    <source>
        <dbReference type="ARBA" id="ARBA00004202"/>
    </source>
</evidence>
<gene>
    <name evidence="9" type="ORF">GON05_31655</name>
</gene>
<evidence type="ECO:0000256" key="3">
    <source>
        <dbReference type="ARBA" id="ARBA00022448"/>
    </source>
</evidence>
<dbReference type="InterPro" id="IPR003439">
    <property type="entry name" value="ABC_transporter-like_ATP-bd"/>
</dbReference>
<dbReference type="PROSITE" id="PS00211">
    <property type="entry name" value="ABC_TRANSPORTER_1"/>
    <property type="match status" value="1"/>
</dbReference>
<protein>
    <submittedName>
        <fullName evidence="9">ATP-binding cassette domain-containing protein</fullName>
    </submittedName>
</protein>
<evidence type="ECO:0000256" key="6">
    <source>
        <dbReference type="ARBA" id="ARBA00022840"/>
    </source>
</evidence>
<evidence type="ECO:0000256" key="7">
    <source>
        <dbReference type="ARBA" id="ARBA00023136"/>
    </source>
</evidence>
<sequence length="337" mass="37262">MPGTLAEFKDLHTYFYTEQGIVKSVNGVSFCIGEGETVALVGESGCGKSVTALSMMGLIEQPPGRIVGGEIIFEGENLLRDGGKPVHRLRGHEIAMIFQEPMSSLNPVLTIGEQLMEPLMEHLHLRKKEARAEAVEWIRKVGVPRADQLVDAYPHELSGGMLQRIMIAIALCCRPKLLIADEPTTALDVTIQAQILDLLRTLRVETGMSILLITHDLGVVAEMADQVIVMYGGQVIEQAPVLPLFRNPQHPYTQGLLKSRPRLGQRVDRLYAIPGQVPSPIGLASICRFSDRCEYAMEICRTREPENRNTEKDHSVACWLYEEGSDIVRSVGASQRA</sequence>
<dbReference type="NCBIfam" id="TIGR01727">
    <property type="entry name" value="oligo_HPY"/>
    <property type="match status" value="1"/>
</dbReference>
<dbReference type="Proteomes" id="UP000467637">
    <property type="component" value="Unassembled WGS sequence"/>
</dbReference>
<keyword evidence="4" id="KW-1003">Cell membrane</keyword>
<dbReference type="PANTHER" id="PTHR43297">
    <property type="entry name" value="OLIGOPEPTIDE TRANSPORT ATP-BINDING PROTEIN APPD"/>
    <property type="match status" value="1"/>
</dbReference>
<evidence type="ECO:0000313" key="10">
    <source>
        <dbReference type="Proteomes" id="UP000467637"/>
    </source>
</evidence>
<dbReference type="PANTHER" id="PTHR43297:SF2">
    <property type="entry name" value="DIPEPTIDE TRANSPORT ATP-BINDING PROTEIN DPPD"/>
    <property type="match status" value="1"/>
</dbReference>
<comment type="caution">
    <text evidence="9">The sequence shown here is derived from an EMBL/GenBank/DDBJ whole genome shotgun (WGS) entry which is preliminary data.</text>
</comment>
<dbReference type="InterPro" id="IPR027417">
    <property type="entry name" value="P-loop_NTPase"/>
</dbReference>
<comment type="similarity">
    <text evidence="2">Belongs to the ABC transporter superfamily.</text>
</comment>
<dbReference type="PROSITE" id="PS50893">
    <property type="entry name" value="ABC_TRANSPORTER_2"/>
    <property type="match status" value="1"/>
</dbReference>
<keyword evidence="3" id="KW-0813">Transport</keyword>
<evidence type="ECO:0000256" key="5">
    <source>
        <dbReference type="ARBA" id="ARBA00022741"/>
    </source>
</evidence>
<proteinExistence type="inferred from homology"/>
<dbReference type="Pfam" id="PF00005">
    <property type="entry name" value="ABC_tran"/>
    <property type="match status" value="1"/>
</dbReference>
<dbReference type="InterPro" id="IPR017871">
    <property type="entry name" value="ABC_transporter-like_CS"/>
</dbReference>
<dbReference type="SMART" id="SM00382">
    <property type="entry name" value="AAA"/>
    <property type="match status" value="1"/>
</dbReference>
<keyword evidence="6 9" id="KW-0067">ATP-binding</keyword>
<comment type="subcellular location">
    <subcellularLocation>
        <location evidence="1">Cell membrane</location>
        <topology evidence="1">Peripheral membrane protein</topology>
    </subcellularLocation>
</comment>